<protein>
    <submittedName>
        <fullName evidence="2">Uncharacterized protein</fullName>
    </submittedName>
</protein>
<evidence type="ECO:0000313" key="2">
    <source>
        <dbReference type="EMBL" id="STY19264.1"/>
    </source>
</evidence>
<gene>
    <name evidence="2" type="ORF">NCTC12376_03101</name>
</gene>
<evidence type="ECO:0000313" key="3">
    <source>
        <dbReference type="Proteomes" id="UP000254230"/>
    </source>
</evidence>
<dbReference type="Proteomes" id="UP000254230">
    <property type="component" value="Unassembled WGS sequence"/>
</dbReference>
<accession>A0A378KWQ4</accession>
<organism evidence="2 3">
    <name type="scientific">Legionella quateirensis</name>
    <dbReference type="NCBI Taxonomy" id="45072"/>
    <lineage>
        <taxon>Bacteria</taxon>
        <taxon>Pseudomonadati</taxon>
        <taxon>Pseudomonadota</taxon>
        <taxon>Gammaproteobacteria</taxon>
        <taxon>Legionellales</taxon>
        <taxon>Legionellaceae</taxon>
        <taxon>Legionella</taxon>
    </lineage>
</organism>
<reference evidence="2 3" key="1">
    <citation type="submission" date="2018-06" db="EMBL/GenBank/DDBJ databases">
        <authorList>
            <consortium name="Pathogen Informatics"/>
            <person name="Doyle S."/>
        </authorList>
    </citation>
    <scope>NUCLEOTIDE SEQUENCE [LARGE SCALE GENOMIC DNA]</scope>
    <source>
        <strain evidence="2 3">NCTC12376</strain>
    </source>
</reference>
<feature type="region of interest" description="Disordered" evidence="1">
    <location>
        <begin position="16"/>
        <end position="52"/>
    </location>
</feature>
<dbReference type="AlphaFoldDB" id="A0A378KWQ4"/>
<proteinExistence type="predicted"/>
<evidence type="ECO:0000256" key="1">
    <source>
        <dbReference type="SAM" id="MobiDB-lite"/>
    </source>
</evidence>
<name>A0A378KWQ4_9GAMM</name>
<dbReference type="EMBL" id="UGOW01000001">
    <property type="protein sequence ID" value="STY19264.1"/>
    <property type="molecule type" value="Genomic_DNA"/>
</dbReference>
<sequence length="52" mass="5705">MQAQCHVQEIPHCIRDDGYADNPRTMRHPERSEGSLKAGTMPCSGDPSLHSG</sequence>